<dbReference type="KEGG" id="scor:J3U87_13505"/>
<reference evidence="5" key="1">
    <citation type="submission" date="2021-03" db="EMBL/GenBank/DDBJ databases">
        <title>Acanthopleuribacteraceae sp. M133.</title>
        <authorList>
            <person name="Wang G."/>
        </authorList>
    </citation>
    <scope>NUCLEOTIDE SEQUENCE</scope>
    <source>
        <strain evidence="5">M133</strain>
    </source>
</reference>
<dbReference type="AlphaFoldDB" id="A0A8A4U3Z0"/>
<dbReference type="Pfam" id="PF00563">
    <property type="entry name" value="EAL"/>
    <property type="match status" value="1"/>
</dbReference>
<evidence type="ECO:0000259" key="2">
    <source>
        <dbReference type="PROSITE" id="PS50110"/>
    </source>
</evidence>
<evidence type="ECO:0000259" key="4">
    <source>
        <dbReference type="PROSITE" id="PS50887"/>
    </source>
</evidence>
<dbReference type="InterPro" id="IPR029787">
    <property type="entry name" value="Nucleotide_cyclase"/>
</dbReference>
<dbReference type="SMART" id="SM00052">
    <property type="entry name" value="EAL"/>
    <property type="match status" value="1"/>
</dbReference>
<dbReference type="RefSeq" id="WP_237383567.1">
    <property type="nucleotide sequence ID" value="NZ_CP071793.1"/>
</dbReference>
<gene>
    <name evidence="5" type="ORF">J3U87_13505</name>
</gene>
<dbReference type="InterPro" id="IPR052155">
    <property type="entry name" value="Biofilm_reg_signaling"/>
</dbReference>
<evidence type="ECO:0000313" key="5">
    <source>
        <dbReference type="EMBL" id="QTD53465.1"/>
    </source>
</evidence>
<dbReference type="GO" id="GO:0000160">
    <property type="term" value="P:phosphorelay signal transduction system"/>
    <property type="evidence" value="ECO:0007669"/>
    <property type="project" value="InterPro"/>
</dbReference>
<dbReference type="InterPro" id="IPR001789">
    <property type="entry name" value="Sig_transdc_resp-reg_receiver"/>
</dbReference>
<dbReference type="SUPFAM" id="SSF52172">
    <property type="entry name" value="CheY-like"/>
    <property type="match status" value="1"/>
</dbReference>
<dbReference type="CDD" id="cd01948">
    <property type="entry name" value="EAL"/>
    <property type="match status" value="1"/>
</dbReference>
<feature type="domain" description="EAL" evidence="3">
    <location>
        <begin position="371"/>
        <end position="624"/>
    </location>
</feature>
<dbReference type="PROSITE" id="PS50110">
    <property type="entry name" value="RESPONSE_REGULATORY"/>
    <property type="match status" value="1"/>
</dbReference>
<feature type="domain" description="Response regulatory" evidence="2">
    <location>
        <begin position="7"/>
        <end position="166"/>
    </location>
</feature>
<dbReference type="InterPro" id="IPR043128">
    <property type="entry name" value="Rev_trsase/Diguanyl_cyclase"/>
</dbReference>
<dbReference type="Gene3D" id="3.20.20.450">
    <property type="entry name" value="EAL domain"/>
    <property type="match status" value="1"/>
</dbReference>
<dbReference type="PANTHER" id="PTHR44757:SF2">
    <property type="entry name" value="BIOFILM ARCHITECTURE MAINTENANCE PROTEIN MBAA"/>
    <property type="match status" value="1"/>
</dbReference>
<protein>
    <submittedName>
        <fullName evidence="5">EAL domain-containing protein</fullName>
    </submittedName>
</protein>
<dbReference type="Proteomes" id="UP000663929">
    <property type="component" value="Chromosome"/>
</dbReference>
<accession>A0A8A4U3Z0</accession>
<name>A0A8A4U3Z0_SULCO</name>
<dbReference type="PROSITE" id="PS50883">
    <property type="entry name" value="EAL"/>
    <property type="match status" value="1"/>
</dbReference>
<dbReference type="SMART" id="SM00267">
    <property type="entry name" value="GGDEF"/>
    <property type="match status" value="1"/>
</dbReference>
<dbReference type="EMBL" id="CP071793">
    <property type="protein sequence ID" value="QTD53465.1"/>
    <property type="molecule type" value="Genomic_DNA"/>
</dbReference>
<organism evidence="5 6">
    <name type="scientific">Sulfidibacter corallicola</name>
    <dbReference type="NCBI Taxonomy" id="2818388"/>
    <lineage>
        <taxon>Bacteria</taxon>
        <taxon>Pseudomonadati</taxon>
        <taxon>Acidobacteriota</taxon>
        <taxon>Holophagae</taxon>
        <taxon>Acanthopleuribacterales</taxon>
        <taxon>Acanthopleuribacteraceae</taxon>
        <taxon>Sulfidibacter</taxon>
    </lineage>
</organism>
<dbReference type="PANTHER" id="PTHR44757">
    <property type="entry name" value="DIGUANYLATE CYCLASE DGCP"/>
    <property type="match status" value="1"/>
</dbReference>
<dbReference type="Pfam" id="PF00990">
    <property type="entry name" value="GGDEF"/>
    <property type="match status" value="1"/>
</dbReference>
<dbReference type="SUPFAM" id="SSF141868">
    <property type="entry name" value="EAL domain-like"/>
    <property type="match status" value="1"/>
</dbReference>
<feature type="domain" description="GGDEF" evidence="4">
    <location>
        <begin position="230"/>
        <end position="362"/>
    </location>
</feature>
<dbReference type="InterPro" id="IPR011006">
    <property type="entry name" value="CheY-like_superfamily"/>
</dbReference>
<dbReference type="InterPro" id="IPR001633">
    <property type="entry name" value="EAL_dom"/>
</dbReference>
<evidence type="ECO:0000259" key="3">
    <source>
        <dbReference type="PROSITE" id="PS50883"/>
    </source>
</evidence>
<evidence type="ECO:0000256" key="1">
    <source>
        <dbReference type="PROSITE-ProRule" id="PRU00169"/>
    </source>
</evidence>
<dbReference type="CDD" id="cd01949">
    <property type="entry name" value="GGDEF"/>
    <property type="match status" value="1"/>
</dbReference>
<dbReference type="SUPFAM" id="SSF55073">
    <property type="entry name" value="Nucleotide cyclase"/>
    <property type="match status" value="1"/>
</dbReference>
<feature type="modified residue" description="4-aspartylphosphate" evidence="1">
    <location>
        <position position="97"/>
    </location>
</feature>
<dbReference type="InterPro" id="IPR000160">
    <property type="entry name" value="GGDEF_dom"/>
</dbReference>
<sequence>MGWVNRRILIVDDNADIHKDFRKILGASKKRSKRSHLDAIEQQLFAEEGESDTDEPSNPGIYDVEYEIDSAYQGEDAIKMVEEANRQGRAYALIFMDVRMPPGIDGIDTIYRIWAKHPNVEVVICTAYSDYSFEEILEKLGTTDRLLFLNKPFDSIVVKQMALSLTRKWTLHEEARQHVKRLKTEIDQRRESEKRLNHMINHDELTGLANRNQLQIELAKAIESARRDNTRFALFFVDLDRFKEVNDTLGYQNGDKLIAKVAARLQTTFGDIGRVFRQGGDEFAVLLPKITSLTQTSKIANHLQKVFEPHFDLGDLNIEIHPSIGIVVYPDHGCNMDMLMRHADMTLMSAKRTEQGFKFYRENMNLYTPQRLLLLSELRRAISSDELMLYFQPKVNLRDGCVEGVEALTRWPHPTHGFIPPNEFIPLAERCGIIRHLTSWVLKEAPRMWRVWRDQGIDLAVSINLTAQDVLDPQLPSKVRDVLEEYNMPPNRLGFEVSERGVMEDPAQAIQMLSTISQMGITISIDNFGTGYSSLAYLKTMPVRQIKIDQSFVEEMGNNLNDIAIVRSMIDLGHNLGLKVMAEGVSTSESYNMLKEFGCDAIQGSHVNHPVPSGELLLWLESTEWVVATPVSD</sequence>
<keyword evidence="1" id="KW-0597">Phosphoprotein</keyword>
<evidence type="ECO:0000313" key="6">
    <source>
        <dbReference type="Proteomes" id="UP000663929"/>
    </source>
</evidence>
<dbReference type="Gene3D" id="3.40.50.2300">
    <property type="match status" value="1"/>
</dbReference>
<dbReference type="Gene3D" id="3.30.70.270">
    <property type="match status" value="1"/>
</dbReference>
<proteinExistence type="predicted"/>
<keyword evidence="6" id="KW-1185">Reference proteome</keyword>
<dbReference type="Pfam" id="PF00072">
    <property type="entry name" value="Response_reg"/>
    <property type="match status" value="1"/>
</dbReference>
<dbReference type="NCBIfam" id="TIGR00254">
    <property type="entry name" value="GGDEF"/>
    <property type="match status" value="1"/>
</dbReference>
<dbReference type="PROSITE" id="PS50887">
    <property type="entry name" value="GGDEF"/>
    <property type="match status" value="1"/>
</dbReference>
<dbReference type="InterPro" id="IPR035919">
    <property type="entry name" value="EAL_sf"/>
</dbReference>